<reference evidence="2 3" key="1">
    <citation type="journal article" date="2019" name="Sci. Rep.">
        <title>A high-quality genome of Eragrostis curvula grass provides insights into Poaceae evolution and supports new strategies to enhance forage quality.</title>
        <authorList>
            <person name="Carballo J."/>
            <person name="Santos B.A.C.M."/>
            <person name="Zappacosta D."/>
            <person name="Garbus I."/>
            <person name="Selva J.P."/>
            <person name="Gallo C.A."/>
            <person name="Diaz A."/>
            <person name="Albertini E."/>
            <person name="Caccamo M."/>
            <person name="Echenique V."/>
        </authorList>
    </citation>
    <scope>NUCLEOTIDE SEQUENCE [LARGE SCALE GENOMIC DNA]</scope>
    <source>
        <strain evidence="3">cv. Victoria</strain>
        <tissue evidence="2">Leaf</tissue>
    </source>
</reference>
<feature type="non-terminal residue" evidence="2">
    <location>
        <position position="1"/>
    </location>
</feature>
<gene>
    <name evidence="2" type="ORF">EJB05_54598</name>
</gene>
<proteinExistence type="predicted"/>
<protein>
    <submittedName>
        <fullName evidence="2">Uncharacterized protein</fullName>
    </submittedName>
</protein>
<dbReference type="Proteomes" id="UP000324897">
    <property type="component" value="Unassembled WGS sequence"/>
</dbReference>
<name>A0A5J9SLY1_9POAL</name>
<evidence type="ECO:0000313" key="2">
    <source>
        <dbReference type="EMBL" id="TVU00020.1"/>
    </source>
</evidence>
<sequence>MYHLLNKRDASLWRIFSNESCSEQWRTAQNSVLALGRSNAESICSAISNGNEVNNKLHTRFSSAVADGVEDNDVSSKSLLYSIDDVEHEEDLELLHSSLRPPVLLLVGKRSKVLRGRRQHGGSGKPSSELPGDALQLGSMDMVVQSS</sequence>
<comment type="caution">
    <text evidence="2">The sequence shown here is derived from an EMBL/GenBank/DDBJ whole genome shotgun (WGS) entry which is preliminary data.</text>
</comment>
<organism evidence="2 3">
    <name type="scientific">Eragrostis curvula</name>
    <name type="common">weeping love grass</name>
    <dbReference type="NCBI Taxonomy" id="38414"/>
    <lineage>
        <taxon>Eukaryota</taxon>
        <taxon>Viridiplantae</taxon>
        <taxon>Streptophyta</taxon>
        <taxon>Embryophyta</taxon>
        <taxon>Tracheophyta</taxon>
        <taxon>Spermatophyta</taxon>
        <taxon>Magnoliopsida</taxon>
        <taxon>Liliopsida</taxon>
        <taxon>Poales</taxon>
        <taxon>Poaceae</taxon>
        <taxon>PACMAD clade</taxon>
        <taxon>Chloridoideae</taxon>
        <taxon>Eragrostideae</taxon>
        <taxon>Eragrostidinae</taxon>
        <taxon>Eragrostis</taxon>
    </lineage>
</organism>
<accession>A0A5J9SLY1</accession>
<dbReference type="AlphaFoldDB" id="A0A5J9SLY1"/>
<feature type="region of interest" description="Disordered" evidence="1">
    <location>
        <begin position="115"/>
        <end position="147"/>
    </location>
</feature>
<keyword evidence="3" id="KW-1185">Reference proteome</keyword>
<evidence type="ECO:0000256" key="1">
    <source>
        <dbReference type="SAM" id="MobiDB-lite"/>
    </source>
</evidence>
<evidence type="ECO:0000313" key="3">
    <source>
        <dbReference type="Proteomes" id="UP000324897"/>
    </source>
</evidence>
<dbReference type="Gramene" id="TVU00020">
    <property type="protein sequence ID" value="TVU00020"/>
    <property type="gene ID" value="EJB05_54598"/>
</dbReference>
<dbReference type="EMBL" id="RWGY01000643">
    <property type="protein sequence ID" value="TVU00020.1"/>
    <property type="molecule type" value="Genomic_DNA"/>
</dbReference>